<dbReference type="OrthoDB" id="9784165at2"/>
<feature type="region of interest" description="Disordered" evidence="7">
    <location>
        <begin position="229"/>
        <end position="277"/>
    </location>
</feature>
<evidence type="ECO:0000313" key="11">
    <source>
        <dbReference type="Proteomes" id="UP000319941"/>
    </source>
</evidence>
<evidence type="ECO:0000313" key="10">
    <source>
        <dbReference type="EMBL" id="TVU70702.1"/>
    </source>
</evidence>
<feature type="compositionally biased region" description="Low complexity" evidence="7">
    <location>
        <begin position="234"/>
        <end position="262"/>
    </location>
</feature>
<evidence type="ECO:0000259" key="9">
    <source>
        <dbReference type="SMART" id="SM00900"/>
    </source>
</evidence>
<evidence type="ECO:0000256" key="4">
    <source>
        <dbReference type="ARBA" id="ARBA00022643"/>
    </source>
</evidence>
<keyword evidence="1 6" id="KW-0813">Transport</keyword>
<comment type="function">
    <text evidence="6">Part of a membrane-bound complex that couples electron transfer with translocation of ions across the membrane.</text>
</comment>
<protein>
    <recommendedName>
        <fullName evidence="6">Ion-translocating oxidoreductase complex subunit G</fullName>
        <ecNumber evidence="6">7.-.-.-</ecNumber>
    </recommendedName>
    <alternativeName>
        <fullName evidence="6">Rnf electron transport complex subunit G</fullName>
    </alternativeName>
</protein>
<dbReference type="PANTHER" id="PTHR36118">
    <property type="entry name" value="ION-TRANSLOCATING OXIDOREDUCTASE COMPLEX SUBUNIT G"/>
    <property type="match status" value="1"/>
</dbReference>
<evidence type="ECO:0000256" key="7">
    <source>
        <dbReference type="SAM" id="MobiDB-lite"/>
    </source>
</evidence>
<dbReference type="PANTHER" id="PTHR36118:SF1">
    <property type="entry name" value="ION-TRANSLOCATING OXIDOREDUCTASE COMPLEX SUBUNIT G"/>
    <property type="match status" value="1"/>
</dbReference>
<keyword evidence="6" id="KW-1278">Translocase</keyword>
<dbReference type="GO" id="GO:0005886">
    <property type="term" value="C:plasma membrane"/>
    <property type="evidence" value="ECO:0007669"/>
    <property type="project" value="UniProtKB-SubCell"/>
</dbReference>
<keyword evidence="6 8" id="KW-1133">Transmembrane helix</keyword>
<dbReference type="GO" id="GO:0010181">
    <property type="term" value="F:FMN binding"/>
    <property type="evidence" value="ECO:0007669"/>
    <property type="project" value="InterPro"/>
</dbReference>
<dbReference type="SMART" id="SM00900">
    <property type="entry name" value="FMN_bind"/>
    <property type="match status" value="1"/>
</dbReference>
<evidence type="ECO:0000256" key="5">
    <source>
        <dbReference type="ARBA" id="ARBA00022982"/>
    </source>
</evidence>
<comment type="similarity">
    <text evidence="6">Belongs to the RnfG family.</text>
</comment>
<keyword evidence="6" id="KW-1003">Cell membrane</keyword>
<keyword evidence="6 8" id="KW-0812">Transmembrane</keyword>
<feature type="compositionally biased region" description="Polar residues" evidence="7">
    <location>
        <begin position="263"/>
        <end position="277"/>
    </location>
</feature>
<keyword evidence="6 8" id="KW-0472">Membrane</keyword>
<evidence type="ECO:0000256" key="1">
    <source>
        <dbReference type="ARBA" id="ARBA00022448"/>
    </source>
</evidence>
<proteinExistence type="inferred from homology"/>
<dbReference type="GO" id="GO:0022900">
    <property type="term" value="P:electron transport chain"/>
    <property type="evidence" value="ECO:0007669"/>
    <property type="project" value="UniProtKB-UniRule"/>
</dbReference>
<feature type="domain" description="FMN-binding" evidence="9">
    <location>
        <begin position="118"/>
        <end position="207"/>
    </location>
</feature>
<comment type="cofactor">
    <cofactor evidence="6">
        <name>FMN</name>
        <dbReference type="ChEBI" id="CHEBI:58210"/>
    </cofactor>
</comment>
<dbReference type="GO" id="GO:0009055">
    <property type="term" value="F:electron transfer activity"/>
    <property type="evidence" value="ECO:0007669"/>
    <property type="project" value="InterPro"/>
</dbReference>
<dbReference type="NCBIfam" id="NF002519">
    <property type="entry name" value="PRK01908.1"/>
    <property type="match status" value="1"/>
</dbReference>
<dbReference type="Pfam" id="PF04205">
    <property type="entry name" value="FMN_bind"/>
    <property type="match status" value="1"/>
</dbReference>
<dbReference type="STRING" id="553385.GCA_000591415_01432"/>
<accession>A0A558HNJ1</accession>
<dbReference type="EC" id="7.-.-.-" evidence="6"/>
<dbReference type="InterPro" id="IPR010209">
    <property type="entry name" value="Ion_transpt_RnfG/RsxG"/>
</dbReference>
<keyword evidence="6" id="KW-0997">Cell inner membrane</keyword>
<dbReference type="EMBL" id="VNFH01000005">
    <property type="protein sequence ID" value="TVU70702.1"/>
    <property type="molecule type" value="Genomic_DNA"/>
</dbReference>
<feature type="modified residue" description="FMN phosphoryl threonine" evidence="6">
    <location>
        <position position="190"/>
    </location>
</feature>
<dbReference type="AlphaFoldDB" id="A0A558HNJ1"/>
<dbReference type="InterPro" id="IPR007329">
    <property type="entry name" value="FMN-bd"/>
</dbReference>
<reference evidence="10 11" key="1">
    <citation type="submission" date="2019-07" db="EMBL/GenBank/DDBJ databases">
        <title>Diversity of Bacteria from Kongsfjorden, Arctic.</title>
        <authorList>
            <person name="Yu Y."/>
        </authorList>
    </citation>
    <scope>NUCLEOTIDE SEQUENCE [LARGE SCALE GENOMIC DNA]</scope>
    <source>
        <strain evidence="10 11">SM1923</strain>
    </source>
</reference>
<evidence type="ECO:0000256" key="2">
    <source>
        <dbReference type="ARBA" id="ARBA00022553"/>
    </source>
</evidence>
<gene>
    <name evidence="10" type="primary">rsxG</name>
    <name evidence="6" type="synonym">rnfG</name>
    <name evidence="10" type="ORF">FQP86_08810</name>
</gene>
<keyword evidence="11" id="KW-1185">Reference proteome</keyword>
<comment type="subcellular location">
    <subcellularLocation>
        <location evidence="6">Cell inner membrane</location>
        <topology evidence="6">Single-pass membrane protein</topology>
    </subcellularLocation>
</comment>
<keyword evidence="4 6" id="KW-0288">FMN</keyword>
<evidence type="ECO:0000256" key="3">
    <source>
        <dbReference type="ARBA" id="ARBA00022630"/>
    </source>
</evidence>
<feature type="transmembrane region" description="Helical" evidence="8">
    <location>
        <begin position="25"/>
        <end position="45"/>
    </location>
</feature>
<dbReference type="NCBIfam" id="TIGR01947">
    <property type="entry name" value="rnfG"/>
    <property type="match status" value="1"/>
</dbReference>
<keyword evidence="2 6" id="KW-0597">Phosphoprotein</keyword>
<dbReference type="HAMAP" id="MF_00479">
    <property type="entry name" value="RsxG_RnfG"/>
    <property type="match status" value="1"/>
</dbReference>
<dbReference type="Proteomes" id="UP000319941">
    <property type="component" value="Unassembled WGS sequence"/>
</dbReference>
<evidence type="ECO:0000256" key="8">
    <source>
        <dbReference type="SAM" id="Phobius"/>
    </source>
</evidence>
<comment type="caution">
    <text evidence="10">The sequence shown here is derived from an EMBL/GenBank/DDBJ whole genome shotgun (WGS) entry which is preliminary data.</text>
</comment>
<comment type="subunit">
    <text evidence="6">The complex is composed of six subunits: RnfA, RnfB, RnfC, RnfD, RnfE and RnfG.</text>
</comment>
<organism evidence="10 11">
    <name type="scientific">Cobetia crustatorum</name>
    <dbReference type="NCBI Taxonomy" id="553385"/>
    <lineage>
        <taxon>Bacteria</taxon>
        <taxon>Pseudomonadati</taxon>
        <taxon>Pseudomonadota</taxon>
        <taxon>Gammaproteobacteria</taxon>
        <taxon>Oceanospirillales</taxon>
        <taxon>Halomonadaceae</taxon>
        <taxon>Cobetia</taxon>
    </lineage>
</organism>
<sequence>MSQTPDTPPNVPENAHGFGHNIRRAALGLAVFAIVTAGVVAVTQITTADTIVENERAAQSAALAEIIPPSLHDNSLLDDAFALPPSQVLGLETADTGWRATQDGKTVAVLLPVVTGKGYSGDIRLLVGIRADGSVAGVRAVKHSETPGLGDKIEARKSGWIHEFDDQTLSSMDWKVQKDGGDFDQFTGATITPRAVVGAVRQALIYFMAHRTALLAGDSETLTATRRVRQETLSPAAESPSESAPESAAGSTSAQSSTSAEGNTPSSLQHSGDNAHE</sequence>
<dbReference type="RefSeq" id="WP_144727457.1">
    <property type="nucleotide sequence ID" value="NZ_CAWOWR010000107.1"/>
</dbReference>
<name>A0A558HNJ1_9GAMM</name>
<keyword evidence="3 6" id="KW-0285">Flavoprotein</keyword>
<keyword evidence="5 6" id="KW-0249">Electron transport</keyword>
<evidence type="ECO:0000256" key="6">
    <source>
        <dbReference type="HAMAP-Rule" id="MF_00479"/>
    </source>
</evidence>